<dbReference type="EMBL" id="CP000390">
    <property type="protein sequence ID" value="ABG64669.1"/>
    <property type="molecule type" value="Genomic_DNA"/>
</dbReference>
<dbReference type="HOGENOM" id="CLU_108885_1_0_5"/>
<accession>Q11D56</accession>
<feature type="transmembrane region" description="Helical" evidence="1">
    <location>
        <begin position="120"/>
        <end position="141"/>
    </location>
</feature>
<feature type="transmembrane region" description="Helical" evidence="1">
    <location>
        <begin position="42"/>
        <end position="64"/>
    </location>
</feature>
<dbReference type="Pfam" id="PF07331">
    <property type="entry name" value="TctB"/>
    <property type="match status" value="1"/>
</dbReference>
<dbReference type="eggNOG" id="ENOG50335FY">
    <property type="taxonomic scope" value="Bacteria"/>
</dbReference>
<keyword evidence="1" id="KW-1133">Transmembrane helix</keyword>
<feature type="transmembrane region" description="Helical" evidence="1">
    <location>
        <begin position="12"/>
        <end position="30"/>
    </location>
</feature>
<evidence type="ECO:0000256" key="1">
    <source>
        <dbReference type="SAM" id="Phobius"/>
    </source>
</evidence>
<feature type="transmembrane region" description="Helical" evidence="1">
    <location>
        <begin position="79"/>
        <end position="108"/>
    </location>
</feature>
<keyword evidence="1" id="KW-0812">Transmembrane</keyword>
<gene>
    <name evidence="3" type="ordered locus">Meso_3298</name>
</gene>
<name>Q11D56_CHESB</name>
<organism evidence="3">
    <name type="scientific">Chelativorans sp. (strain BNC1)</name>
    <dbReference type="NCBI Taxonomy" id="266779"/>
    <lineage>
        <taxon>Bacteria</taxon>
        <taxon>Pseudomonadati</taxon>
        <taxon>Pseudomonadota</taxon>
        <taxon>Alphaproteobacteria</taxon>
        <taxon>Hyphomicrobiales</taxon>
        <taxon>Phyllobacteriaceae</taxon>
        <taxon>Chelativorans</taxon>
    </lineage>
</organism>
<keyword evidence="1" id="KW-0472">Membrane</keyword>
<dbReference type="InterPro" id="IPR009936">
    <property type="entry name" value="DUF1468"/>
</dbReference>
<reference evidence="3" key="1">
    <citation type="submission" date="2006-06" db="EMBL/GenBank/DDBJ databases">
        <title>Complete sequence of chromosome of Chelativorans sp. BNC1.</title>
        <authorList>
            <consortium name="US DOE Joint Genome Institute"/>
            <person name="Copeland A."/>
            <person name="Lucas S."/>
            <person name="Lapidus A."/>
            <person name="Barry K."/>
            <person name="Detter J.C."/>
            <person name="Glavina del Rio T."/>
            <person name="Hammon N."/>
            <person name="Israni S."/>
            <person name="Dalin E."/>
            <person name="Tice H."/>
            <person name="Pitluck S."/>
            <person name="Chertkov O."/>
            <person name="Brettin T."/>
            <person name="Bruce D."/>
            <person name="Han C."/>
            <person name="Tapia R."/>
            <person name="Gilna P."/>
            <person name="Schmutz J."/>
            <person name="Larimer F."/>
            <person name="Land M."/>
            <person name="Hauser L."/>
            <person name="Kyrpides N."/>
            <person name="Mikhailova N."/>
            <person name="Richardson P."/>
        </authorList>
    </citation>
    <scope>NUCLEOTIDE SEQUENCE</scope>
    <source>
        <strain evidence="3">BNC1</strain>
    </source>
</reference>
<feature type="domain" description="DUF1468" evidence="2">
    <location>
        <begin position="11"/>
        <end position="144"/>
    </location>
</feature>
<dbReference type="KEGG" id="mes:Meso_3298"/>
<dbReference type="STRING" id="266779.Meso_3298"/>
<evidence type="ECO:0000259" key="2">
    <source>
        <dbReference type="Pfam" id="PF07331"/>
    </source>
</evidence>
<evidence type="ECO:0000313" key="3">
    <source>
        <dbReference type="EMBL" id="ABG64669.1"/>
    </source>
</evidence>
<sequence>MNRIIVNTDFLSGALFVLLGGGFVLISRNYDLGTAVQMGPGYFPLVLGCCAVLIGLALIVKAIFASDGEHAHFHLRPGFFVLGAMVVFALALRPLGLIVAAALTILVASFAGSERRWWEIALLAAGLSIFGALVFVEALGVPMPIWPRGL</sequence>
<dbReference type="AlphaFoldDB" id="Q11D56"/>
<proteinExistence type="predicted"/>
<protein>
    <recommendedName>
        <fullName evidence="2">DUF1468 domain-containing protein</fullName>
    </recommendedName>
</protein>